<evidence type="ECO:0000313" key="1">
    <source>
        <dbReference type="EMBL" id="CAE0470343.1"/>
    </source>
</evidence>
<dbReference type="AlphaFoldDB" id="A0A6S8WN52"/>
<gene>
    <name evidence="1" type="ORF">CDEB00056_LOCUS15196</name>
    <name evidence="2" type="ORF">CDEB00056_LOCUS15197</name>
</gene>
<dbReference type="EMBL" id="HBIO01019748">
    <property type="protein sequence ID" value="CAE0470343.1"/>
    <property type="molecule type" value="Transcribed_RNA"/>
</dbReference>
<evidence type="ECO:0000313" key="2">
    <source>
        <dbReference type="EMBL" id="CAE0470344.1"/>
    </source>
</evidence>
<protein>
    <recommendedName>
        <fullName evidence="3">TLC domain-containing protein</fullName>
    </recommendedName>
</protein>
<accession>A0A6S8WN52</accession>
<name>A0A6S8WN52_9STRA</name>
<dbReference type="EMBL" id="HBIO01019749">
    <property type="protein sequence ID" value="CAE0470344.1"/>
    <property type="molecule type" value="Transcribed_RNA"/>
</dbReference>
<reference evidence="2" key="1">
    <citation type="submission" date="2021-01" db="EMBL/GenBank/DDBJ databases">
        <authorList>
            <person name="Corre E."/>
            <person name="Pelletier E."/>
            <person name="Niang G."/>
            <person name="Scheremetjew M."/>
            <person name="Finn R."/>
            <person name="Kale V."/>
            <person name="Holt S."/>
            <person name="Cochrane G."/>
            <person name="Meng A."/>
            <person name="Brown T."/>
            <person name="Cohen L."/>
        </authorList>
    </citation>
    <scope>NUCLEOTIDE SEQUENCE</scope>
    <source>
        <strain evidence="2">MM31A-1</strain>
    </source>
</reference>
<organism evidence="2">
    <name type="scientific">Chaetoceros debilis</name>
    <dbReference type="NCBI Taxonomy" id="122233"/>
    <lineage>
        <taxon>Eukaryota</taxon>
        <taxon>Sar</taxon>
        <taxon>Stramenopiles</taxon>
        <taxon>Ochrophyta</taxon>
        <taxon>Bacillariophyta</taxon>
        <taxon>Coscinodiscophyceae</taxon>
        <taxon>Chaetocerotophycidae</taxon>
        <taxon>Chaetocerotales</taxon>
        <taxon>Chaetocerotaceae</taxon>
        <taxon>Chaetoceros</taxon>
    </lineage>
</organism>
<proteinExistence type="predicted"/>
<evidence type="ECO:0008006" key="3">
    <source>
        <dbReference type="Google" id="ProtNLM"/>
    </source>
</evidence>
<sequence>MVSTKNALKNMYRKWLIECVGAILLRKATLSSDTKRNYWWFQLFHGYTNMTILTHGINAFLTDGNTIFNDVNDVDPQLVTNVLWRILQLWSIEIPWALAVGERPLLLQHHLPALLFWPYAIRHRPSVVLALALAESQTMPKLCFNIVPRLFGFGFQHMKRLEFWSRLSVVMGVRLPIMWSLMTGSTNPVVRLFGLMFGLHDLRTIAKMTQKYF</sequence>